<keyword evidence="5" id="KW-1185">Reference proteome</keyword>
<dbReference type="InterPro" id="IPR000644">
    <property type="entry name" value="CBS_dom"/>
</dbReference>
<feature type="domain" description="CBS" evidence="3">
    <location>
        <begin position="211"/>
        <end position="267"/>
    </location>
</feature>
<dbReference type="InterPro" id="IPR046342">
    <property type="entry name" value="CBS_dom_sf"/>
</dbReference>
<dbReference type="Gene3D" id="3.10.580.10">
    <property type="entry name" value="CBS-domain"/>
    <property type="match status" value="1"/>
</dbReference>
<dbReference type="InterPro" id="IPR051257">
    <property type="entry name" value="Diverse_CBS-Domain"/>
</dbReference>
<dbReference type="InterPro" id="IPR018821">
    <property type="entry name" value="DUF294_put_nucleoTrafse_sb-bd"/>
</dbReference>
<reference evidence="5" key="1">
    <citation type="journal article" date="2019" name="Int. J. Syst. Evol. Microbiol.">
        <title>The Global Catalogue of Microorganisms (GCM) 10K type strain sequencing project: providing services to taxonomists for standard genome sequencing and annotation.</title>
        <authorList>
            <consortium name="The Broad Institute Genomics Platform"/>
            <consortium name="The Broad Institute Genome Sequencing Center for Infectious Disease"/>
            <person name="Wu L."/>
            <person name="Ma J."/>
        </authorList>
    </citation>
    <scope>NUCLEOTIDE SEQUENCE [LARGE SCALE GENOMIC DNA]</scope>
    <source>
        <strain evidence="5">CGMCC 4.7608</strain>
    </source>
</reference>
<organism evidence="4 5">
    <name type="scientific">Chromobacterium aquaticum</name>
    <dbReference type="NCBI Taxonomy" id="467180"/>
    <lineage>
        <taxon>Bacteria</taxon>
        <taxon>Pseudomonadati</taxon>
        <taxon>Pseudomonadota</taxon>
        <taxon>Betaproteobacteria</taxon>
        <taxon>Neisseriales</taxon>
        <taxon>Chromobacteriaceae</taxon>
        <taxon>Chromobacterium</taxon>
    </lineage>
</organism>
<dbReference type="PANTHER" id="PTHR43080:SF2">
    <property type="entry name" value="CBS DOMAIN-CONTAINING PROTEIN"/>
    <property type="match status" value="1"/>
</dbReference>
<dbReference type="CDD" id="cd05401">
    <property type="entry name" value="NT_GlnE_GlnD_like"/>
    <property type="match status" value="1"/>
</dbReference>
<dbReference type="InterPro" id="IPR005105">
    <property type="entry name" value="GlnD_Uridyltrans_N"/>
</dbReference>
<dbReference type="Pfam" id="PF10335">
    <property type="entry name" value="DUF294_C"/>
    <property type="match status" value="1"/>
</dbReference>
<dbReference type="RefSeq" id="WP_231464046.1">
    <property type="nucleotide sequence ID" value="NZ_JAJOHW010000119.1"/>
</dbReference>
<dbReference type="CDD" id="cd00038">
    <property type="entry name" value="CAP_ED"/>
    <property type="match status" value="1"/>
</dbReference>
<dbReference type="SUPFAM" id="SSF54631">
    <property type="entry name" value="CBS-domain pair"/>
    <property type="match status" value="1"/>
</dbReference>
<sequence>MQRFDFSQPPFDALSPAERQKLEARVDIVFHGGDALILAPEAPVDAMYVVIKGVVREMAGDETIALHRPQDSFDARAVAAGQTSHRFIVQEEALLYALPRAEVLALTESNPRFGAYFYASVSEKLGRLAQRAGQRELQTLLTATVRDANCRRPVFIDGGASLRDTAAAMKAQQSKSVLVRAEAGLGIFTTTDFRDIVLNGVPVDAPVAAHCNYQLLTIDIDDFLFNALLLMTRRNLRRLVVTERGEPVGMLAQVDVLSYFSNHSHLIAQRLERADTLDELAEIAEQITRLVRILCGHGVKPLQLGRLVQSLNARLFARAWRLIAPPELLANSCLLVLGSEGRGEQILKTDQDNALLLRDGASWPQLEASCQAFSDALERFGYPPCPGGIMLSRPGWRFSGAELRERFHQWVHQPSGDALMRLAIFVDAEAVCGDSELLERARDELHAVLRDDAGFFSRFARAIEQFDTPLGLFSHLQTQARDGRTTLDLKKGGIFPLVHGIRALALEHGVRDNSSQQRLRRLVELERLDAELAEDVGEALSFLMQLRLEHGLEQQDAGRPADNLLEPEKLSSLERDLLKDALGVVKKFKAQLRHHYRLGSF</sequence>
<name>A0ABV8ZXI6_9NEIS</name>
<proteinExistence type="predicted"/>
<accession>A0ABV8ZXI6</accession>
<dbReference type="Gene3D" id="2.60.120.10">
    <property type="entry name" value="Jelly Rolls"/>
    <property type="match status" value="1"/>
</dbReference>
<evidence type="ECO:0000256" key="1">
    <source>
        <dbReference type="ARBA" id="ARBA00023122"/>
    </source>
</evidence>
<dbReference type="Pfam" id="PF00571">
    <property type="entry name" value="CBS"/>
    <property type="match status" value="1"/>
</dbReference>
<protein>
    <submittedName>
        <fullName evidence="4">Nucleotidyltransferase substrate binding domain-containing protein</fullName>
    </submittedName>
</protein>
<dbReference type="SMART" id="SM00116">
    <property type="entry name" value="CBS"/>
    <property type="match status" value="2"/>
</dbReference>
<dbReference type="PROSITE" id="PS51371">
    <property type="entry name" value="CBS"/>
    <property type="match status" value="1"/>
</dbReference>
<dbReference type="EMBL" id="JBHSEK010000028">
    <property type="protein sequence ID" value="MFC4492404.1"/>
    <property type="molecule type" value="Genomic_DNA"/>
</dbReference>
<dbReference type="Pfam" id="PF03445">
    <property type="entry name" value="DUF294"/>
    <property type="match status" value="1"/>
</dbReference>
<dbReference type="Proteomes" id="UP001595999">
    <property type="component" value="Unassembled WGS sequence"/>
</dbReference>
<keyword evidence="1 2" id="KW-0129">CBS domain</keyword>
<dbReference type="PANTHER" id="PTHR43080">
    <property type="entry name" value="CBS DOMAIN-CONTAINING PROTEIN CBSX3, MITOCHONDRIAL"/>
    <property type="match status" value="1"/>
</dbReference>
<gene>
    <name evidence="4" type="ORF">ACFO0R_22565</name>
</gene>
<dbReference type="SUPFAM" id="SSF51206">
    <property type="entry name" value="cAMP-binding domain-like"/>
    <property type="match status" value="1"/>
</dbReference>
<dbReference type="InterPro" id="IPR018490">
    <property type="entry name" value="cNMP-bd_dom_sf"/>
</dbReference>
<dbReference type="InterPro" id="IPR014710">
    <property type="entry name" value="RmlC-like_jellyroll"/>
</dbReference>
<dbReference type="InterPro" id="IPR000595">
    <property type="entry name" value="cNMP-bd_dom"/>
</dbReference>
<evidence type="ECO:0000256" key="2">
    <source>
        <dbReference type="PROSITE-ProRule" id="PRU00703"/>
    </source>
</evidence>
<evidence type="ECO:0000313" key="4">
    <source>
        <dbReference type="EMBL" id="MFC4492404.1"/>
    </source>
</evidence>
<evidence type="ECO:0000259" key="3">
    <source>
        <dbReference type="PROSITE" id="PS51371"/>
    </source>
</evidence>
<evidence type="ECO:0000313" key="5">
    <source>
        <dbReference type="Proteomes" id="UP001595999"/>
    </source>
</evidence>
<comment type="caution">
    <text evidence="4">The sequence shown here is derived from an EMBL/GenBank/DDBJ whole genome shotgun (WGS) entry which is preliminary data.</text>
</comment>